<dbReference type="InterPro" id="IPR023030">
    <property type="entry name" value="Bifunc_HldE"/>
</dbReference>
<dbReference type="Pfam" id="PF01467">
    <property type="entry name" value="CTP_transf_like"/>
    <property type="match status" value="1"/>
</dbReference>
<organism evidence="14 15">
    <name type="scientific">Brevundimonas mediterranea</name>
    <dbReference type="NCBI Taxonomy" id="74329"/>
    <lineage>
        <taxon>Bacteria</taxon>
        <taxon>Pseudomonadati</taxon>
        <taxon>Pseudomonadota</taxon>
        <taxon>Alphaproteobacteria</taxon>
        <taxon>Caulobacterales</taxon>
        <taxon>Caulobacteraceae</taxon>
        <taxon>Brevundimonas</taxon>
    </lineage>
</organism>
<feature type="domain" description="Cytidyltransferase-like" evidence="13">
    <location>
        <begin position="352"/>
        <end position="445"/>
    </location>
</feature>
<comment type="pathway">
    <text evidence="11">Nucleotide-sugar biosynthesis; ADP-L-glycero-beta-D-manno-heptose biosynthesis; ADP-L-glycero-beta-D-manno-heptose from D-glycero-beta-D-manno-heptose 7-phosphate: step 3/4.</text>
</comment>
<dbReference type="Pfam" id="PF00294">
    <property type="entry name" value="PfkB"/>
    <property type="match status" value="1"/>
</dbReference>
<name>A0A7W6A5D7_9CAUL</name>
<dbReference type="Proteomes" id="UP000532936">
    <property type="component" value="Unassembled WGS sequence"/>
</dbReference>
<dbReference type="InterPro" id="IPR011611">
    <property type="entry name" value="PfkB_dom"/>
</dbReference>
<evidence type="ECO:0000256" key="2">
    <source>
        <dbReference type="ARBA" id="ARBA00003753"/>
    </source>
</evidence>
<dbReference type="GO" id="GO:0033786">
    <property type="term" value="F:heptose-1-phosphate adenylyltransferase activity"/>
    <property type="evidence" value="ECO:0007669"/>
    <property type="project" value="UniProtKB-UniRule"/>
</dbReference>
<comment type="subunit">
    <text evidence="11">Homodimer.</text>
</comment>
<dbReference type="InterPro" id="IPR029056">
    <property type="entry name" value="Ribokinase-like"/>
</dbReference>
<dbReference type="InterPro" id="IPR014729">
    <property type="entry name" value="Rossmann-like_a/b/a_fold"/>
</dbReference>
<keyword evidence="7 11" id="KW-0067">ATP-binding</keyword>
<dbReference type="PANTHER" id="PTHR46969">
    <property type="entry name" value="BIFUNCTIONAL PROTEIN HLDE"/>
    <property type="match status" value="1"/>
</dbReference>
<evidence type="ECO:0000313" key="15">
    <source>
        <dbReference type="Proteomes" id="UP000532936"/>
    </source>
</evidence>
<evidence type="ECO:0000256" key="4">
    <source>
        <dbReference type="ARBA" id="ARBA00022695"/>
    </source>
</evidence>
<evidence type="ECO:0000259" key="12">
    <source>
        <dbReference type="Pfam" id="PF00294"/>
    </source>
</evidence>
<comment type="similarity">
    <text evidence="11">In the C-terminal section; belongs to the cytidylyltransferase family.</text>
</comment>
<dbReference type="EC" id="2.7.1.167" evidence="11"/>
<gene>
    <name evidence="11" type="primary">hldE</name>
    <name evidence="14" type="ORF">GGR11_000527</name>
</gene>
<dbReference type="InterPro" id="IPR011914">
    <property type="entry name" value="RfaE_dom_II"/>
</dbReference>
<dbReference type="CDD" id="cd01172">
    <property type="entry name" value="RfaE_like"/>
    <property type="match status" value="1"/>
</dbReference>
<proteinExistence type="inferred from homology"/>
<dbReference type="GO" id="GO:0033785">
    <property type="term" value="F:heptose 7-phosphate kinase activity"/>
    <property type="evidence" value="ECO:0007669"/>
    <property type="project" value="UniProtKB-UniRule"/>
</dbReference>
<feature type="active site" evidence="11">
    <location>
        <position position="270"/>
    </location>
</feature>
<feature type="binding site" evidence="11">
    <location>
        <begin position="200"/>
        <end position="203"/>
    </location>
    <ligand>
        <name>ATP</name>
        <dbReference type="ChEBI" id="CHEBI:30616"/>
    </ligand>
</feature>
<dbReference type="EC" id="2.7.7.70" evidence="11"/>
<feature type="domain" description="Carbohydrate kinase PfkB" evidence="12">
    <location>
        <begin position="21"/>
        <end position="310"/>
    </location>
</feature>
<dbReference type="HAMAP" id="MF_01603">
    <property type="entry name" value="HldE"/>
    <property type="match status" value="1"/>
</dbReference>
<comment type="similarity">
    <text evidence="11">In the N-terminal section; belongs to the carbohydrate kinase PfkB family.</text>
</comment>
<evidence type="ECO:0000256" key="3">
    <source>
        <dbReference type="ARBA" id="ARBA00022679"/>
    </source>
</evidence>
<keyword evidence="6 11" id="KW-0418">Kinase</keyword>
<evidence type="ECO:0000259" key="13">
    <source>
        <dbReference type="Pfam" id="PF01467"/>
    </source>
</evidence>
<dbReference type="InterPro" id="IPR011913">
    <property type="entry name" value="RfaE_dom_I"/>
</dbReference>
<evidence type="ECO:0000256" key="7">
    <source>
        <dbReference type="ARBA" id="ARBA00022840"/>
    </source>
</evidence>
<dbReference type="UniPathway" id="UPA00356">
    <property type="reaction ID" value="UER00437"/>
</dbReference>
<evidence type="ECO:0000313" key="14">
    <source>
        <dbReference type="EMBL" id="MBB3871013.1"/>
    </source>
</evidence>
<dbReference type="GO" id="GO:0005524">
    <property type="term" value="F:ATP binding"/>
    <property type="evidence" value="ECO:0007669"/>
    <property type="project" value="UniProtKB-UniRule"/>
</dbReference>
<dbReference type="GO" id="GO:0097171">
    <property type="term" value="P:ADP-L-glycero-beta-D-manno-heptose biosynthetic process"/>
    <property type="evidence" value="ECO:0007669"/>
    <property type="project" value="UniProtKB-UniPathway"/>
</dbReference>
<evidence type="ECO:0000256" key="11">
    <source>
        <dbReference type="HAMAP-Rule" id="MF_01603"/>
    </source>
</evidence>
<protein>
    <recommendedName>
        <fullName evidence="11">Bifunctional protein HldE</fullName>
    </recommendedName>
    <domain>
        <recommendedName>
            <fullName evidence="11">D-beta-D-heptose 7-phosphate kinase</fullName>
            <ecNumber evidence="11">2.7.1.167</ecNumber>
        </recommendedName>
        <alternativeName>
            <fullName evidence="11">D-beta-D-heptose 7-phosphotransferase</fullName>
        </alternativeName>
        <alternativeName>
            <fullName evidence="11">D-glycero-beta-D-manno-heptose-7-phosphate kinase</fullName>
        </alternativeName>
    </domain>
    <domain>
        <recommendedName>
            <fullName evidence="11">D-beta-D-heptose 1-phosphate adenylyltransferase</fullName>
            <ecNumber evidence="11">2.7.7.70</ecNumber>
        </recommendedName>
        <alternativeName>
            <fullName evidence="11">D-glycero-beta-D-manno-heptose 1-phosphate adenylyltransferase</fullName>
        </alternativeName>
    </domain>
</protein>
<evidence type="ECO:0000256" key="10">
    <source>
        <dbReference type="ARBA" id="ARBA00047428"/>
    </source>
</evidence>
<keyword evidence="4 11" id="KW-0548">Nucleotidyltransferase</keyword>
<accession>A0A7W6A5D7</accession>
<comment type="function">
    <text evidence="2 11">Catalyzes the ADP transfer from ATP to D-glycero-beta-D-manno-heptose 1-phosphate, yielding ADP-D-glycero-beta-D-manno-heptose.</text>
</comment>
<dbReference type="SUPFAM" id="SSF53613">
    <property type="entry name" value="Ribokinase-like"/>
    <property type="match status" value="1"/>
</dbReference>
<feature type="region of interest" description="Ribokinase" evidence="11">
    <location>
        <begin position="1"/>
        <end position="324"/>
    </location>
</feature>
<evidence type="ECO:0000256" key="9">
    <source>
        <dbReference type="ARBA" id="ARBA00023277"/>
    </source>
</evidence>
<evidence type="ECO:0000256" key="1">
    <source>
        <dbReference type="ARBA" id="ARBA00002319"/>
    </source>
</evidence>
<evidence type="ECO:0000256" key="5">
    <source>
        <dbReference type="ARBA" id="ARBA00022741"/>
    </source>
</evidence>
<feature type="region of interest" description="Cytidylyltransferase" evidence="11">
    <location>
        <begin position="352"/>
        <end position="484"/>
    </location>
</feature>
<evidence type="ECO:0000256" key="8">
    <source>
        <dbReference type="ARBA" id="ARBA00023268"/>
    </source>
</evidence>
<comment type="catalytic activity">
    <reaction evidence="11">
        <text>D-glycero-beta-D-manno-heptose 7-phosphate + ATP = D-glycero-beta-D-manno-heptose 1,7-bisphosphate + ADP + H(+)</text>
        <dbReference type="Rhea" id="RHEA:27473"/>
        <dbReference type="ChEBI" id="CHEBI:15378"/>
        <dbReference type="ChEBI" id="CHEBI:30616"/>
        <dbReference type="ChEBI" id="CHEBI:60204"/>
        <dbReference type="ChEBI" id="CHEBI:60208"/>
        <dbReference type="ChEBI" id="CHEBI:456216"/>
        <dbReference type="EC" id="2.7.1.167"/>
    </reaction>
</comment>
<keyword evidence="9 11" id="KW-0119">Carbohydrate metabolism</keyword>
<dbReference type="RefSeq" id="WP_183195273.1">
    <property type="nucleotide sequence ID" value="NZ_JACIDA010000001.1"/>
</dbReference>
<evidence type="ECO:0000256" key="6">
    <source>
        <dbReference type="ARBA" id="ARBA00022777"/>
    </source>
</evidence>
<dbReference type="InterPro" id="IPR004821">
    <property type="entry name" value="Cyt_trans-like"/>
</dbReference>
<dbReference type="EMBL" id="JACIDA010000001">
    <property type="protein sequence ID" value="MBB3871013.1"/>
    <property type="molecule type" value="Genomic_DNA"/>
</dbReference>
<dbReference type="NCBIfam" id="TIGR00125">
    <property type="entry name" value="cyt_tran_rel"/>
    <property type="match status" value="1"/>
</dbReference>
<dbReference type="Gene3D" id="3.40.50.620">
    <property type="entry name" value="HUPs"/>
    <property type="match status" value="1"/>
</dbReference>
<keyword evidence="8 11" id="KW-0511">Multifunctional enzyme</keyword>
<keyword evidence="5 11" id="KW-0547">Nucleotide-binding</keyword>
<dbReference type="SUPFAM" id="SSF52374">
    <property type="entry name" value="Nucleotidylyl transferase"/>
    <property type="match status" value="1"/>
</dbReference>
<dbReference type="GO" id="GO:0005829">
    <property type="term" value="C:cytosol"/>
    <property type="evidence" value="ECO:0007669"/>
    <property type="project" value="TreeGrafter"/>
</dbReference>
<reference evidence="14 15" key="1">
    <citation type="submission" date="2020-08" db="EMBL/GenBank/DDBJ databases">
        <title>Genomic Encyclopedia of Type Strains, Phase IV (KMG-IV): sequencing the most valuable type-strain genomes for metagenomic binning, comparative biology and taxonomic classification.</title>
        <authorList>
            <person name="Goeker M."/>
        </authorList>
    </citation>
    <scope>NUCLEOTIDE SEQUENCE [LARGE SCALE GENOMIC DNA]</scope>
    <source>
        <strain evidence="14 15">DSM 14878</strain>
    </source>
</reference>
<dbReference type="NCBIfam" id="TIGR02199">
    <property type="entry name" value="rfaE_dom_II"/>
    <property type="match status" value="1"/>
</dbReference>
<comment type="pathway">
    <text evidence="11">Nucleotide-sugar biosynthesis; ADP-L-glycero-beta-D-manno-heptose biosynthesis; ADP-L-glycero-beta-D-manno-heptose from D-glycero-beta-D-manno-heptose 7-phosphate: step 1/4.</text>
</comment>
<dbReference type="GO" id="GO:0016773">
    <property type="term" value="F:phosphotransferase activity, alcohol group as acceptor"/>
    <property type="evidence" value="ECO:0007669"/>
    <property type="project" value="InterPro"/>
</dbReference>
<comment type="catalytic activity">
    <reaction evidence="10 11">
        <text>D-glycero-beta-D-manno-heptose 1-phosphate + ATP + H(+) = ADP-D-glycero-beta-D-manno-heptose + diphosphate</text>
        <dbReference type="Rhea" id="RHEA:27465"/>
        <dbReference type="ChEBI" id="CHEBI:15378"/>
        <dbReference type="ChEBI" id="CHEBI:30616"/>
        <dbReference type="ChEBI" id="CHEBI:33019"/>
        <dbReference type="ChEBI" id="CHEBI:59967"/>
        <dbReference type="ChEBI" id="CHEBI:61593"/>
        <dbReference type="EC" id="2.7.7.70"/>
    </reaction>
</comment>
<comment type="function">
    <text evidence="1 11">Catalyzes the phosphorylation of D-glycero-D-manno-heptose 7-phosphate at the C-1 position to selectively form D-glycero-beta-D-manno-heptose-1,7-bisphosphate.</text>
</comment>
<dbReference type="PANTHER" id="PTHR46969:SF1">
    <property type="entry name" value="BIFUNCTIONAL PROTEIN HLDE"/>
    <property type="match status" value="1"/>
</dbReference>
<comment type="caution">
    <text evidence="14">The sequence shown here is derived from an EMBL/GenBank/DDBJ whole genome shotgun (WGS) entry which is preliminary data.</text>
</comment>
<sequence>MSDTLDLGALQQLLERVRDLKTACVGDLMLDRYVYGEVSRISPEAPIPVLRTRRTTAMPGGVGNVARNVAALGGVAHLGAVTGEDAAGAELRDLIAAEDRIVDFIARPAGATTIVKTRFVAAGQQLLRLDEEAAASPLTESDAFSNASAILLSDYAKGVVGDALIASALKAARETGAPVIVDPKGRDFARYGAVDVIKPNASELAGATGLSVETDAEVEAALAALLAATTAKAIIVTRAGKGMSLARRDGPVRHFPGRAREVFDVSGAGDTVLAALGLALGAGASLETAVQFAILASGVVVGKAGTAVVTPSELIEAELSQHAVAAQAKVTPLDELAAEVEAWRRQGLKVGFTNGCFDILHRGHVAYLAQARSWCDRLVVALNTDASVKRLKGEGRPVNDLDSRAVVIGGLSSVDRVTSFDDPTPIALIERLRPDVLIKGADYTREGVVGGDLVASWGGVVRLAEFKDGYSTTRTIEKMTGSAQ</sequence>
<dbReference type="Gene3D" id="3.40.1190.20">
    <property type="match status" value="1"/>
</dbReference>
<dbReference type="AlphaFoldDB" id="A0A7W6A5D7"/>
<keyword evidence="3 11" id="KW-0808">Transferase</keyword>